<reference evidence="1" key="2">
    <citation type="submission" date="2004-02" db="EMBL/GenBank/DDBJ databases">
        <authorList>
            <consortium name="Genoscope"/>
            <consortium name="Whitehead Institute Centre for Genome Research"/>
        </authorList>
    </citation>
    <scope>NUCLEOTIDE SEQUENCE</scope>
</reference>
<dbReference type="GO" id="GO:0006487">
    <property type="term" value="P:protein N-linked glycosylation"/>
    <property type="evidence" value="ECO:0007669"/>
    <property type="project" value="TreeGrafter"/>
</dbReference>
<organism evidence="1">
    <name type="scientific">Tetraodon nigroviridis</name>
    <name type="common">Spotted green pufferfish</name>
    <name type="synonym">Chelonodon nigroviridis</name>
    <dbReference type="NCBI Taxonomy" id="99883"/>
    <lineage>
        <taxon>Eukaryota</taxon>
        <taxon>Metazoa</taxon>
        <taxon>Chordata</taxon>
        <taxon>Craniata</taxon>
        <taxon>Vertebrata</taxon>
        <taxon>Euteleostomi</taxon>
        <taxon>Actinopterygii</taxon>
        <taxon>Neopterygii</taxon>
        <taxon>Teleostei</taxon>
        <taxon>Neoteleostei</taxon>
        <taxon>Acanthomorphata</taxon>
        <taxon>Eupercaria</taxon>
        <taxon>Tetraodontiformes</taxon>
        <taxon>Tetradontoidea</taxon>
        <taxon>Tetraodontidae</taxon>
        <taxon>Tetraodon</taxon>
    </lineage>
</organism>
<dbReference type="GO" id="GO:0005783">
    <property type="term" value="C:endoplasmic reticulum"/>
    <property type="evidence" value="ECO:0007669"/>
    <property type="project" value="TreeGrafter"/>
</dbReference>
<sequence length="40" mass="4602">QLEDDVIAKSGYFDEMKAFAIQEASKEWLFLEFSQLGFIG</sequence>
<accession>Q4T597</accession>
<feature type="non-terminal residue" evidence="1">
    <location>
        <position position="40"/>
    </location>
</feature>
<protein>
    <submittedName>
        <fullName evidence="1">Chromosome undetermined SCAF9351, whole genome shotgun sequence</fullName>
    </submittedName>
</protein>
<dbReference type="GO" id="GO:0008375">
    <property type="term" value="F:acetylglucosaminyltransferase activity"/>
    <property type="evidence" value="ECO:0007669"/>
    <property type="project" value="TreeGrafter"/>
</dbReference>
<dbReference type="EMBL" id="CAAE01009351">
    <property type="protein sequence ID" value="CAF91935.1"/>
    <property type="molecule type" value="Genomic_DNA"/>
</dbReference>
<dbReference type="PANTHER" id="PTHR12062">
    <property type="entry name" value="N-ACETYLGLUCOSAMINYLTRANSFERASE VI"/>
    <property type="match status" value="1"/>
</dbReference>
<dbReference type="GO" id="GO:0005795">
    <property type="term" value="C:Golgi stack"/>
    <property type="evidence" value="ECO:0007669"/>
    <property type="project" value="TreeGrafter"/>
</dbReference>
<dbReference type="InterPro" id="IPR006759">
    <property type="entry name" value="Glyco_transf_54"/>
</dbReference>
<dbReference type="GO" id="GO:0005793">
    <property type="term" value="C:endoplasmic reticulum-Golgi intermediate compartment"/>
    <property type="evidence" value="ECO:0007669"/>
    <property type="project" value="TreeGrafter"/>
</dbReference>
<reference evidence="1" key="1">
    <citation type="journal article" date="2004" name="Nature">
        <title>Genome duplication in the teleost fish Tetraodon nigroviridis reveals the early vertebrate proto-karyotype.</title>
        <authorList>
            <person name="Jaillon O."/>
            <person name="Aury J.-M."/>
            <person name="Brunet F."/>
            <person name="Petit J.-L."/>
            <person name="Stange-Thomann N."/>
            <person name="Mauceli E."/>
            <person name="Bouneau L."/>
            <person name="Fischer C."/>
            <person name="Ozouf-Costaz C."/>
            <person name="Bernot A."/>
            <person name="Nicaud S."/>
            <person name="Jaffe D."/>
            <person name="Fisher S."/>
            <person name="Lutfalla G."/>
            <person name="Dossat C."/>
            <person name="Segurens B."/>
            <person name="Dasilva C."/>
            <person name="Salanoubat M."/>
            <person name="Levy M."/>
            <person name="Boudet N."/>
            <person name="Castellano S."/>
            <person name="Anthouard V."/>
            <person name="Jubin C."/>
            <person name="Castelli V."/>
            <person name="Katinka M."/>
            <person name="Vacherie B."/>
            <person name="Biemont C."/>
            <person name="Skalli Z."/>
            <person name="Cattolico L."/>
            <person name="Poulain J."/>
            <person name="De Berardinis V."/>
            <person name="Cruaud C."/>
            <person name="Duprat S."/>
            <person name="Brottier P."/>
            <person name="Coutanceau J.-P."/>
            <person name="Gouzy J."/>
            <person name="Parra G."/>
            <person name="Lardier G."/>
            <person name="Chapple C."/>
            <person name="McKernan K.J."/>
            <person name="McEwan P."/>
            <person name="Bosak S."/>
            <person name="Kellis M."/>
            <person name="Volff J.-N."/>
            <person name="Guigo R."/>
            <person name="Zody M.C."/>
            <person name="Mesirov J."/>
            <person name="Lindblad-Toh K."/>
            <person name="Birren B."/>
            <person name="Nusbaum C."/>
            <person name="Kahn D."/>
            <person name="Robinson-Rechavi M."/>
            <person name="Laudet V."/>
            <person name="Schachter V."/>
            <person name="Quetier F."/>
            <person name="Saurin W."/>
            <person name="Scarpelli C."/>
            <person name="Wincker P."/>
            <person name="Lander E.S."/>
            <person name="Weissenbach J."/>
            <person name="Roest Crollius H."/>
        </authorList>
    </citation>
    <scope>NUCLEOTIDE SEQUENCE [LARGE SCALE GENOMIC DNA]</scope>
</reference>
<proteinExistence type="predicted"/>
<evidence type="ECO:0000313" key="1">
    <source>
        <dbReference type="EMBL" id="CAF91935.1"/>
    </source>
</evidence>
<dbReference type="AlphaFoldDB" id="Q4T597"/>
<feature type="non-terminal residue" evidence="1">
    <location>
        <position position="1"/>
    </location>
</feature>
<dbReference type="PANTHER" id="PTHR12062:SF27">
    <property type="entry name" value="ALPHA-1,3-MANNOSYL-GLYCOPROTEIN 4-BETA-N-ACETYLGLUCOSAMINYLTRANSFERASE B"/>
    <property type="match status" value="1"/>
</dbReference>
<gene>
    <name evidence="1" type="ORF">GSTENG00006926001</name>
</gene>
<name>Q4T597_TETNG</name>
<dbReference type="KEGG" id="tng:GSTEN00006926G001"/>